<dbReference type="Proteomes" id="UP000028826">
    <property type="component" value="Unassembled WGS sequence"/>
</dbReference>
<keyword evidence="6" id="KW-1185">Reference proteome</keyword>
<evidence type="ECO:0000259" key="4">
    <source>
        <dbReference type="PROSITE" id="PS50110"/>
    </source>
</evidence>
<dbReference type="InterPro" id="IPR052016">
    <property type="entry name" value="Bact_Sigma-Reg"/>
</dbReference>
<dbReference type="GO" id="GO:0016791">
    <property type="term" value="F:phosphatase activity"/>
    <property type="evidence" value="ECO:0007669"/>
    <property type="project" value="TreeGrafter"/>
</dbReference>
<feature type="region of interest" description="Disordered" evidence="3">
    <location>
        <begin position="440"/>
        <end position="459"/>
    </location>
</feature>
<dbReference type="Pfam" id="PF00072">
    <property type="entry name" value="Response_reg"/>
    <property type="match status" value="1"/>
</dbReference>
<evidence type="ECO:0000313" key="5">
    <source>
        <dbReference type="EMBL" id="KFI30522.1"/>
    </source>
</evidence>
<evidence type="ECO:0000256" key="3">
    <source>
        <dbReference type="SAM" id="MobiDB-lite"/>
    </source>
</evidence>
<dbReference type="CDD" id="cd00156">
    <property type="entry name" value="REC"/>
    <property type="match status" value="1"/>
</dbReference>
<dbReference type="STRING" id="195105.CN97_13315"/>
<dbReference type="GO" id="GO:0000160">
    <property type="term" value="P:phosphorelay signal transduction system"/>
    <property type="evidence" value="ECO:0007669"/>
    <property type="project" value="InterPro"/>
</dbReference>
<keyword evidence="2" id="KW-0597">Phosphoprotein</keyword>
<dbReference type="eggNOG" id="COG2208">
    <property type="taxonomic scope" value="Bacteria"/>
</dbReference>
<feature type="domain" description="Response regulatory" evidence="4">
    <location>
        <begin position="21"/>
        <end position="137"/>
    </location>
</feature>
<dbReference type="PANTHER" id="PTHR43156:SF2">
    <property type="entry name" value="STAGE II SPORULATION PROTEIN E"/>
    <property type="match status" value="1"/>
</dbReference>
<gene>
    <name evidence="5" type="ORF">CN97_13315</name>
</gene>
<dbReference type="InterPro" id="IPR001932">
    <property type="entry name" value="PPM-type_phosphatase-like_dom"/>
</dbReference>
<organism evidence="5 6">
    <name type="scientific">Haematobacter massiliensis</name>
    <dbReference type="NCBI Taxonomy" id="195105"/>
    <lineage>
        <taxon>Bacteria</taxon>
        <taxon>Pseudomonadati</taxon>
        <taxon>Pseudomonadota</taxon>
        <taxon>Alphaproteobacteria</taxon>
        <taxon>Rhodobacterales</taxon>
        <taxon>Paracoccaceae</taxon>
        <taxon>Haematobacter</taxon>
    </lineage>
</organism>
<dbReference type="SUPFAM" id="SSF81606">
    <property type="entry name" value="PP2C-like"/>
    <property type="match status" value="1"/>
</dbReference>
<feature type="modified residue" description="4-aspartylphosphate" evidence="2">
    <location>
        <position position="70"/>
    </location>
</feature>
<evidence type="ECO:0000256" key="1">
    <source>
        <dbReference type="ARBA" id="ARBA00022801"/>
    </source>
</evidence>
<protein>
    <submittedName>
        <fullName evidence="5">Chemotaxis protein CheY</fullName>
    </submittedName>
</protein>
<dbReference type="AlphaFoldDB" id="A0A086Y8C2"/>
<dbReference type="SUPFAM" id="SSF52172">
    <property type="entry name" value="CheY-like"/>
    <property type="match status" value="1"/>
</dbReference>
<keyword evidence="1" id="KW-0378">Hydrolase</keyword>
<dbReference type="PANTHER" id="PTHR43156">
    <property type="entry name" value="STAGE II SPORULATION PROTEIN E-RELATED"/>
    <property type="match status" value="1"/>
</dbReference>
<dbReference type="SMART" id="SM00448">
    <property type="entry name" value="REC"/>
    <property type="match status" value="1"/>
</dbReference>
<dbReference type="eggNOG" id="COG0745">
    <property type="taxonomic scope" value="Bacteria"/>
</dbReference>
<dbReference type="InterPro" id="IPR011006">
    <property type="entry name" value="CheY-like_superfamily"/>
</dbReference>
<accession>A0A086Y8C2</accession>
<evidence type="ECO:0000313" key="6">
    <source>
        <dbReference type="Proteomes" id="UP000028826"/>
    </source>
</evidence>
<dbReference type="InterPro" id="IPR001789">
    <property type="entry name" value="Sig_transdc_resp-reg_receiver"/>
</dbReference>
<dbReference type="Gene3D" id="3.40.50.2300">
    <property type="match status" value="1"/>
</dbReference>
<proteinExistence type="predicted"/>
<dbReference type="PROSITE" id="PS50110">
    <property type="entry name" value="RESPONSE_REGULATORY"/>
    <property type="match status" value="1"/>
</dbReference>
<name>A0A086Y8C2_9RHOB</name>
<dbReference type="SMART" id="SM00331">
    <property type="entry name" value="PP2C_SIG"/>
    <property type="match status" value="1"/>
</dbReference>
<comment type="caution">
    <text evidence="5">The sequence shown here is derived from an EMBL/GenBank/DDBJ whole genome shotgun (WGS) entry which is preliminary data.</text>
</comment>
<reference evidence="5 6" key="1">
    <citation type="submission" date="2014-03" db="EMBL/GenBank/DDBJ databases">
        <title>Genome of Haematobacter massiliensis CCUG 47968.</title>
        <authorList>
            <person name="Wang D."/>
            <person name="Wang G."/>
        </authorList>
    </citation>
    <scope>NUCLEOTIDE SEQUENCE [LARGE SCALE GENOMIC DNA]</scope>
    <source>
        <strain evidence="5 6">CCUG 47968</strain>
    </source>
</reference>
<dbReference type="OrthoDB" id="9811749at2"/>
<dbReference type="InterPro" id="IPR036457">
    <property type="entry name" value="PPM-type-like_dom_sf"/>
</dbReference>
<evidence type="ECO:0000256" key="2">
    <source>
        <dbReference type="PROSITE-ProRule" id="PRU00169"/>
    </source>
</evidence>
<dbReference type="Gene3D" id="3.60.40.10">
    <property type="entry name" value="PPM-type phosphatase domain"/>
    <property type="match status" value="1"/>
</dbReference>
<dbReference type="EMBL" id="JGYG01000003">
    <property type="protein sequence ID" value="KFI30522.1"/>
    <property type="molecule type" value="Genomic_DNA"/>
</dbReference>
<sequence length="459" mass="49595">MSPASPAVLPLSQPLRRGGRTALVVDDSGLQRRLLAEMLTDWGYDVQEAETGEAALILSRQRQFDLVISDWMMPGMNGLEFCEALRALPGESYSYFILVTAKSEKDEVAHGLHCGADDFLTKPVTPGELRARIAAGERIMHMQRRLSDSNRRLNETLAEVRGLYSALDRDLDEARKLQQALVRDHSRDFGPAALSVLLRPSGQIGGDLAGFFPIGPRRVGFFSVDVAGHGVAAALMMARLSGLFSPGGGGQNVALVRNEYGTLTPRRPREVAVHLNRVFLEEMETERYFTMIYADADMVTGCVTFVQAGHPNPALIRAGGAVEFPGAGGFPIGLIAEAEYEETTVTLRPGDRMLLLTDGVMECGAAGEGVKEEQLAEILLLNRQRAGRKFLESVIADLAKAVGGTDFPDDISCTLYEFGRREDAQLSALSSQLSALSSQLSALSSPPRSGRSTGCAPAR</sequence>
<dbReference type="Pfam" id="PF07228">
    <property type="entry name" value="SpoIIE"/>
    <property type="match status" value="1"/>
</dbReference>